<sequence>MAVWIASKLGIDRFSAQDRDSIRILSIVLVAMLLFYILASATMVKDPSIGGTATAFRGRSEFMILTLLDSGFQPRYKDTSLLWIDAARKGYTGVCRRLAEMGWDIDTPFENVGSPKDRQLITTALLCACAASHKDLVLFLLHNGADPMLVDSWGRSCPLLALMGGNDDESSSSILQTLLSTQATWHLNRFPIDHDPGAPASRAAWDWPLGVACGYHRVRAVNALLNAGADPKLEAASGLTALHVACDSYFNEGVACIVEMLLEHGANPNAVTSDSWTAVGRLSKAQCESGAGANTPLQIAARYDLSGGRLVELLLQNGANVSVTGGKFGTALLAALHRPDDEQLVLKVVSDLISHGANVNVVVELLLKEGAQIPPTQNIDIGGRGSTSSVLHVPILGYLLPHQSDMFRLLLRHGASANGDTDLFDTTSYLGKTILGYACSSSQKEDVRTARLLLENGADPNDHVRMLLDYEAISSAQDIQTGSPWHSLCKGAAKKRWHYQINKTILDIYGQLKSKGMVNSIWTRDENGKNCLHYLVELDDETLPVYRPSADLSRTTSPASSLIGAFLRDYGTNISPDVFLVEDKDGRTAFQIASGTGDEDVMITLAAHALELNTDAAENECRDLSRGSIFMRKLFTHADHEGRTALHIAASKGYIYVCQFLAEGLYTPGTIPLTKSGQSLAECAESNGHLMVAEYLSTFKGSETTADDVKKREIARMEAKKIKMQPYITITKEQVESFFAGVKEARGNPAIRPHQMG</sequence>
<dbReference type="STRING" id="1182545.A0A072P1S0"/>
<keyword evidence="4" id="KW-0472">Membrane</keyword>
<dbReference type="SMART" id="SM00248">
    <property type="entry name" value="ANK"/>
    <property type="match status" value="8"/>
</dbReference>
<dbReference type="PROSITE" id="PS50297">
    <property type="entry name" value="ANK_REP_REGION"/>
    <property type="match status" value="3"/>
</dbReference>
<organism evidence="5 6">
    <name type="scientific">Exophiala aquamarina CBS 119918</name>
    <dbReference type="NCBI Taxonomy" id="1182545"/>
    <lineage>
        <taxon>Eukaryota</taxon>
        <taxon>Fungi</taxon>
        <taxon>Dikarya</taxon>
        <taxon>Ascomycota</taxon>
        <taxon>Pezizomycotina</taxon>
        <taxon>Eurotiomycetes</taxon>
        <taxon>Chaetothyriomycetidae</taxon>
        <taxon>Chaetothyriales</taxon>
        <taxon>Herpotrichiellaceae</taxon>
        <taxon>Exophiala</taxon>
    </lineage>
</organism>
<dbReference type="VEuPathDB" id="FungiDB:A1O9_10037"/>
<name>A0A072P1S0_9EURO</name>
<keyword evidence="4" id="KW-0812">Transmembrane</keyword>
<dbReference type="Pfam" id="PF00023">
    <property type="entry name" value="Ank"/>
    <property type="match status" value="2"/>
</dbReference>
<dbReference type="PANTHER" id="PTHR24123:SF33">
    <property type="entry name" value="PROTEIN HOS4"/>
    <property type="match status" value="1"/>
</dbReference>
<comment type="caution">
    <text evidence="5">The sequence shown here is derived from an EMBL/GenBank/DDBJ whole genome shotgun (WGS) entry which is preliminary data.</text>
</comment>
<dbReference type="HOGENOM" id="CLU_368022_0_0_1"/>
<dbReference type="Pfam" id="PF12796">
    <property type="entry name" value="Ank_2"/>
    <property type="match status" value="1"/>
</dbReference>
<proteinExistence type="predicted"/>
<feature type="transmembrane region" description="Helical" evidence="4">
    <location>
        <begin position="21"/>
        <end position="39"/>
    </location>
</feature>
<keyword evidence="6" id="KW-1185">Reference proteome</keyword>
<accession>A0A072P1S0</accession>
<dbReference type="InterPro" id="IPR002110">
    <property type="entry name" value="Ankyrin_rpt"/>
</dbReference>
<evidence type="ECO:0000256" key="3">
    <source>
        <dbReference type="PROSITE-ProRule" id="PRU00023"/>
    </source>
</evidence>
<dbReference type="SUPFAM" id="SSF48403">
    <property type="entry name" value="Ankyrin repeat"/>
    <property type="match status" value="2"/>
</dbReference>
<dbReference type="AlphaFoldDB" id="A0A072P1S0"/>
<dbReference type="Proteomes" id="UP000027920">
    <property type="component" value="Unassembled WGS sequence"/>
</dbReference>
<evidence type="ECO:0000256" key="4">
    <source>
        <dbReference type="SAM" id="Phobius"/>
    </source>
</evidence>
<reference evidence="5 6" key="1">
    <citation type="submission" date="2013-03" db="EMBL/GenBank/DDBJ databases">
        <title>The Genome Sequence of Exophiala aquamarina CBS 119918.</title>
        <authorList>
            <consortium name="The Broad Institute Genomics Platform"/>
            <person name="Cuomo C."/>
            <person name="de Hoog S."/>
            <person name="Gorbushina A."/>
            <person name="Walker B."/>
            <person name="Young S.K."/>
            <person name="Zeng Q."/>
            <person name="Gargeya S."/>
            <person name="Fitzgerald M."/>
            <person name="Haas B."/>
            <person name="Abouelleil A."/>
            <person name="Allen A.W."/>
            <person name="Alvarado L."/>
            <person name="Arachchi H.M."/>
            <person name="Berlin A.M."/>
            <person name="Chapman S.B."/>
            <person name="Gainer-Dewar J."/>
            <person name="Goldberg J."/>
            <person name="Griggs A."/>
            <person name="Gujja S."/>
            <person name="Hansen M."/>
            <person name="Howarth C."/>
            <person name="Imamovic A."/>
            <person name="Ireland A."/>
            <person name="Larimer J."/>
            <person name="McCowan C."/>
            <person name="Murphy C."/>
            <person name="Pearson M."/>
            <person name="Poon T.W."/>
            <person name="Priest M."/>
            <person name="Roberts A."/>
            <person name="Saif S."/>
            <person name="Shea T."/>
            <person name="Sisk P."/>
            <person name="Sykes S."/>
            <person name="Wortman J."/>
            <person name="Nusbaum C."/>
            <person name="Birren B."/>
        </authorList>
    </citation>
    <scope>NUCLEOTIDE SEQUENCE [LARGE SCALE GENOMIC DNA]</scope>
    <source>
        <strain evidence="5 6">CBS 119918</strain>
    </source>
</reference>
<keyword evidence="1" id="KW-0677">Repeat</keyword>
<dbReference type="OrthoDB" id="341259at2759"/>
<dbReference type="InterPro" id="IPR036770">
    <property type="entry name" value="Ankyrin_rpt-contain_sf"/>
</dbReference>
<dbReference type="GeneID" id="25284943"/>
<feature type="repeat" description="ANK" evidence="3">
    <location>
        <begin position="237"/>
        <end position="273"/>
    </location>
</feature>
<dbReference type="RefSeq" id="XP_013256227.1">
    <property type="nucleotide sequence ID" value="XM_013400773.1"/>
</dbReference>
<dbReference type="EMBL" id="AMGV01000012">
    <property type="protein sequence ID" value="KEF53637.1"/>
    <property type="molecule type" value="Genomic_DNA"/>
</dbReference>
<evidence type="ECO:0000313" key="6">
    <source>
        <dbReference type="Proteomes" id="UP000027920"/>
    </source>
</evidence>
<dbReference type="PROSITE" id="PS50088">
    <property type="entry name" value="ANK_REPEAT"/>
    <property type="match status" value="4"/>
</dbReference>
<gene>
    <name evidence="5" type="ORF">A1O9_10037</name>
</gene>
<dbReference type="Gene3D" id="1.25.40.20">
    <property type="entry name" value="Ankyrin repeat-containing domain"/>
    <property type="match status" value="2"/>
</dbReference>
<evidence type="ECO:0000256" key="1">
    <source>
        <dbReference type="ARBA" id="ARBA00022737"/>
    </source>
</evidence>
<feature type="repeat" description="ANK" evidence="3">
    <location>
        <begin position="641"/>
        <end position="663"/>
    </location>
</feature>
<protein>
    <recommendedName>
        <fullName evidence="7">Clr5 domain-containing protein</fullName>
    </recommendedName>
</protein>
<keyword evidence="4" id="KW-1133">Transmembrane helix</keyword>
<dbReference type="InterPro" id="IPR051165">
    <property type="entry name" value="Multifunctional_ANK_Repeat"/>
</dbReference>
<keyword evidence="2 3" id="KW-0040">ANK repeat</keyword>
<dbReference type="PANTHER" id="PTHR24123">
    <property type="entry name" value="ANKYRIN REPEAT-CONTAINING"/>
    <property type="match status" value="1"/>
</dbReference>
<evidence type="ECO:0000256" key="2">
    <source>
        <dbReference type="ARBA" id="ARBA00023043"/>
    </source>
</evidence>
<feature type="repeat" description="ANK" evidence="3">
    <location>
        <begin position="430"/>
        <end position="465"/>
    </location>
</feature>
<evidence type="ECO:0008006" key="7">
    <source>
        <dbReference type="Google" id="ProtNLM"/>
    </source>
</evidence>
<evidence type="ECO:0000313" key="5">
    <source>
        <dbReference type="EMBL" id="KEF53637.1"/>
    </source>
</evidence>
<feature type="repeat" description="ANK" evidence="3">
    <location>
        <begin position="292"/>
        <end position="326"/>
    </location>
</feature>